<evidence type="ECO:0000259" key="4">
    <source>
        <dbReference type="Pfam" id="PF24547"/>
    </source>
</evidence>
<organism evidence="5 6">
    <name type="scientific">Streptococcus dysgalactiae subsp. equisimilis</name>
    <name type="common">Streptococcus equisimilis</name>
    <dbReference type="NCBI Taxonomy" id="119602"/>
    <lineage>
        <taxon>Bacteria</taxon>
        <taxon>Bacillati</taxon>
        <taxon>Bacillota</taxon>
        <taxon>Bacilli</taxon>
        <taxon>Lactobacillales</taxon>
        <taxon>Streptococcaceae</taxon>
        <taxon>Streptococcus</taxon>
    </lineage>
</organism>
<reference evidence="5" key="1">
    <citation type="submission" date="2023-04" db="EMBL/GenBank/DDBJ databases">
        <title>Complete genomes of S. dygalactiae subsp equisimilis isolates causing bacteremia in cancer patients.</title>
        <authorList>
            <person name="Anand S."/>
            <person name="Arias J."/>
            <person name="Delafuente J."/>
            <person name="Elgamal H."/>
            <person name="Prevost T."/>
            <person name="Liu X."/>
            <person name="Kalia A."/>
        </authorList>
    </citation>
    <scope>NUCLEOTIDE SEQUENCE</scope>
    <source>
        <strain evidence="5">UT_120444</strain>
    </source>
</reference>
<dbReference type="AlphaFoldDB" id="A0AB38XZJ4"/>
<feature type="chain" id="PRO_5044244024" evidence="2">
    <location>
        <begin position="29"/>
        <end position="348"/>
    </location>
</feature>
<protein>
    <submittedName>
        <fullName evidence="5">QVPTGV class sortase B protein-sorting domain-containing protein</fullName>
    </submittedName>
</protein>
<dbReference type="NCBIfam" id="TIGR03786">
    <property type="entry name" value="strep_pil_rpt"/>
    <property type="match status" value="1"/>
</dbReference>
<dbReference type="EMBL" id="CP125360">
    <property type="protein sequence ID" value="WHM78767.1"/>
    <property type="molecule type" value="Genomic_DNA"/>
</dbReference>
<evidence type="ECO:0000313" key="6">
    <source>
        <dbReference type="Proteomes" id="UP001237475"/>
    </source>
</evidence>
<gene>
    <name evidence="5" type="ORF">OPT59_09035</name>
</gene>
<dbReference type="Gene3D" id="2.60.40.1140">
    <property type="entry name" value="Collagen-binding surface protein Cna, B-type domain"/>
    <property type="match status" value="1"/>
</dbReference>
<dbReference type="Gene3D" id="2.60.40.3050">
    <property type="match status" value="1"/>
</dbReference>
<sequence>MKKQKLLFATAILVTALGTGSMSQNVKAETAGVTDGAKLIVTKTFPDYVDSSILMPKLNYKFQITAGDTGIGMKDKSGLEIISGVTAGLTTEQTIAYDNSVKPSNKSKTATFDFSKVSFPNVGVYRYNVIEVDEHVEGITYDTKKWTVDVYVVEEGGKFIPKYIVSTESGTDKKSILFNNSFKTTSLKVQKKVTGIAGDKKQAFKFKLLLVGNDYFVDGQEVALTKITTGGKESLSAIIGQEYTFELKDNEQVLLDKLPVGITYKIDEIDKNKDNYKTQATLTKDGGKSVDYTLNADKKTDFTADTIVVTNTRDIQVPTGVVGTLAPFVALSIVAIGGVLYITKRKKA</sequence>
<keyword evidence="2" id="KW-0732">Signal</keyword>
<proteinExistence type="predicted"/>
<name>A0AB38XZJ4_STREQ</name>
<dbReference type="RefSeq" id="WP_012767479.1">
    <property type="nucleotide sequence ID" value="NZ_BLBI01000041.1"/>
</dbReference>
<keyword evidence="1" id="KW-1133">Transmembrane helix</keyword>
<feature type="signal peptide" evidence="2">
    <location>
        <begin position="1"/>
        <end position="28"/>
    </location>
</feature>
<dbReference type="InterPro" id="IPR055382">
    <property type="entry name" value="DUF7601"/>
</dbReference>
<feature type="domain" description="Streptococcal pilin isopeptide linkage" evidence="3">
    <location>
        <begin position="59"/>
        <end position="182"/>
    </location>
</feature>
<dbReference type="NCBIfam" id="TIGR03065">
    <property type="entry name" value="srtB_sig_QVPTGV"/>
    <property type="match status" value="1"/>
</dbReference>
<evidence type="ECO:0000313" key="5">
    <source>
        <dbReference type="EMBL" id="WHM78767.1"/>
    </source>
</evidence>
<dbReference type="Pfam" id="PF12892">
    <property type="entry name" value="FctA"/>
    <property type="match status" value="1"/>
</dbReference>
<evidence type="ECO:0000259" key="3">
    <source>
        <dbReference type="Pfam" id="PF12892"/>
    </source>
</evidence>
<keyword evidence="1" id="KW-0472">Membrane</keyword>
<accession>A0AB38XZJ4</accession>
<dbReference type="InterPro" id="IPR017503">
    <property type="entry name" value="Sortase_SrtB_sig_QVPTGV"/>
</dbReference>
<feature type="domain" description="DUF7601" evidence="4">
    <location>
        <begin position="186"/>
        <end position="301"/>
    </location>
</feature>
<feature type="transmembrane region" description="Helical" evidence="1">
    <location>
        <begin position="321"/>
        <end position="342"/>
    </location>
</feature>
<dbReference type="Proteomes" id="UP001237475">
    <property type="component" value="Chromosome"/>
</dbReference>
<dbReference type="InterPro" id="IPR038174">
    <property type="entry name" value="Strep_pil_link_sf"/>
</dbReference>
<dbReference type="Pfam" id="PF24547">
    <property type="entry name" value="DUF7601"/>
    <property type="match status" value="1"/>
</dbReference>
<evidence type="ECO:0000256" key="1">
    <source>
        <dbReference type="SAM" id="Phobius"/>
    </source>
</evidence>
<evidence type="ECO:0000256" key="2">
    <source>
        <dbReference type="SAM" id="SignalP"/>
    </source>
</evidence>
<dbReference type="InterPro" id="IPR022464">
    <property type="entry name" value="Strep_pil_isopept_link"/>
</dbReference>
<keyword evidence="1" id="KW-0812">Transmembrane</keyword>